<dbReference type="PANTHER" id="PTHR43570:SF20">
    <property type="entry name" value="ALDEHYDE DEHYDROGENASE ALDX-RELATED"/>
    <property type="match status" value="1"/>
</dbReference>
<dbReference type="CDD" id="cd07133">
    <property type="entry name" value="ALDH_CALDH_CalB"/>
    <property type="match status" value="1"/>
</dbReference>
<comment type="similarity">
    <text evidence="1 4 5">Belongs to the aldehyde dehydrogenase family.</text>
</comment>
<gene>
    <name evidence="6" type="ORF">C0V82_10650</name>
</gene>
<keyword evidence="2 4" id="KW-0560">Oxidoreductase</keyword>
<evidence type="ECO:0000313" key="7">
    <source>
        <dbReference type="Proteomes" id="UP000234752"/>
    </source>
</evidence>
<dbReference type="KEGG" id="ncb:C0V82_10650"/>
<organism evidence="6 7">
    <name type="scientific">Niveispirillum cyanobacteriorum</name>
    <dbReference type="NCBI Taxonomy" id="1612173"/>
    <lineage>
        <taxon>Bacteria</taxon>
        <taxon>Pseudomonadati</taxon>
        <taxon>Pseudomonadota</taxon>
        <taxon>Alphaproteobacteria</taxon>
        <taxon>Rhodospirillales</taxon>
        <taxon>Azospirillaceae</taxon>
        <taxon>Niveispirillum</taxon>
    </lineage>
</organism>
<dbReference type="SUPFAM" id="SSF53720">
    <property type="entry name" value="ALDH-like"/>
    <property type="match status" value="1"/>
</dbReference>
<evidence type="ECO:0000256" key="4">
    <source>
        <dbReference type="PIRNR" id="PIRNR036492"/>
    </source>
</evidence>
<proteinExistence type="inferred from homology"/>
<keyword evidence="7" id="KW-1185">Reference proteome</keyword>
<protein>
    <recommendedName>
        <fullName evidence="4">Aldehyde dehydrogenase</fullName>
    </recommendedName>
</protein>
<dbReference type="InterPro" id="IPR016161">
    <property type="entry name" value="Ald_DH/histidinol_DH"/>
</dbReference>
<evidence type="ECO:0000313" key="6">
    <source>
        <dbReference type="EMBL" id="AUN30648.1"/>
    </source>
</evidence>
<dbReference type="PROSITE" id="PS00687">
    <property type="entry name" value="ALDEHYDE_DEHYDR_GLU"/>
    <property type="match status" value="1"/>
</dbReference>
<dbReference type="AlphaFoldDB" id="A0A2K9NC00"/>
<dbReference type="GO" id="GO:0006081">
    <property type="term" value="P:aldehyde metabolic process"/>
    <property type="evidence" value="ECO:0007669"/>
    <property type="project" value="InterPro"/>
</dbReference>
<dbReference type="Proteomes" id="UP000234752">
    <property type="component" value="Chromosome eg_1"/>
</dbReference>
<dbReference type="OrthoDB" id="9812625at2"/>
<dbReference type="GO" id="GO:0005737">
    <property type="term" value="C:cytoplasm"/>
    <property type="evidence" value="ECO:0007669"/>
    <property type="project" value="TreeGrafter"/>
</dbReference>
<dbReference type="EMBL" id="CP025611">
    <property type="protein sequence ID" value="AUN30648.1"/>
    <property type="molecule type" value="Genomic_DNA"/>
</dbReference>
<keyword evidence="3" id="KW-0520">NAD</keyword>
<dbReference type="InterPro" id="IPR016160">
    <property type="entry name" value="Ald_DH_CS_CYS"/>
</dbReference>
<evidence type="ECO:0000256" key="1">
    <source>
        <dbReference type="ARBA" id="ARBA00009986"/>
    </source>
</evidence>
<dbReference type="PIRSF" id="PIRSF036492">
    <property type="entry name" value="ALDH"/>
    <property type="match status" value="1"/>
</dbReference>
<sequence length="487" mass="53630">MADAVIEFPTGQVRQRLSGAADKRLHAAFAQLRAGWRRDAGLSPERRDEALDHLGRALVKYQAALVEAVSQDFGSRSPHETRLADIHASLSAIRFAHRHFHRWMRPRRVGVALPFLPGRARVQPMPLGVVGIISPWNYPIQLALVPLVAAIAAGNRVLLKPSERTPRTSSLLERLLAEVFDPSEVAVVTGDVDMAQAITHLPLDHLLFTGSTGAGRQVMRAASDALVPITLELGGKSPAIIGPGYDLEQAAGRIAVGKLLNAGQTCIAPDYVLVPHGRELEFVEHFERAVTRLYPRLGDNPDYTSIISDVQYERLLGLIDDARRRGAHARFINPAGEALEPARRKLAPTLLWQVPEDADILRQEIFGPVLPILPYTALEETVGIVNSRPRPLALYLFSHRKLDVDFVLARTRAGGVTLNDTLLHAAQDALPFGGIGESGMGAYHGEAGFRTFSHEQPVFRASRFSAARLIRPPYGDRIDRILRWLIR</sequence>
<accession>A0A2K9NC00</accession>
<dbReference type="InterPro" id="IPR016162">
    <property type="entry name" value="Ald_DH_N"/>
</dbReference>
<dbReference type="InterPro" id="IPR015590">
    <property type="entry name" value="Aldehyde_DH_dom"/>
</dbReference>
<dbReference type="Gene3D" id="3.40.605.10">
    <property type="entry name" value="Aldehyde Dehydrogenase, Chain A, domain 1"/>
    <property type="match status" value="1"/>
</dbReference>
<dbReference type="RefSeq" id="WP_102112327.1">
    <property type="nucleotide sequence ID" value="NZ_BMGN01000002.1"/>
</dbReference>
<dbReference type="PANTHER" id="PTHR43570">
    <property type="entry name" value="ALDEHYDE DEHYDROGENASE"/>
    <property type="match status" value="1"/>
</dbReference>
<name>A0A2K9NC00_9PROT</name>
<dbReference type="InterPro" id="IPR029510">
    <property type="entry name" value="Ald_DH_CS_GLU"/>
</dbReference>
<dbReference type="PROSITE" id="PS00070">
    <property type="entry name" value="ALDEHYDE_DEHYDR_CYS"/>
    <property type="match status" value="1"/>
</dbReference>
<dbReference type="InterPro" id="IPR012394">
    <property type="entry name" value="Aldehyde_DH_NAD(P)"/>
</dbReference>
<dbReference type="InterPro" id="IPR016163">
    <property type="entry name" value="Ald_DH_C"/>
</dbReference>
<evidence type="ECO:0000256" key="3">
    <source>
        <dbReference type="ARBA" id="ARBA00023027"/>
    </source>
</evidence>
<evidence type="ECO:0000256" key="2">
    <source>
        <dbReference type="ARBA" id="ARBA00023002"/>
    </source>
</evidence>
<evidence type="ECO:0000256" key="5">
    <source>
        <dbReference type="RuleBase" id="RU003345"/>
    </source>
</evidence>
<dbReference type="GO" id="GO:0004029">
    <property type="term" value="F:aldehyde dehydrogenase (NAD+) activity"/>
    <property type="evidence" value="ECO:0007669"/>
    <property type="project" value="TreeGrafter"/>
</dbReference>
<dbReference type="Gene3D" id="3.40.309.10">
    <property type="entry name" value="Aldehyde Dehydrogenase, Chain A, domain 2"/>
    <property type="match status" value="1"/>
</dbReference>
<reference evidence="6 7" key="1">
    <citation type="submission" date="2017-12" db="EMBL/GenBank/DDBJ databases">
        <title>Genomes of bacteria within cyanobacterial aggregates.</title>
        <authorList>
            <person name="Cai H."/>
        </authorList>
    </citation>
    <scope>NUCLEOTIDE SEQUENCE [LARGE SCALE GENOMIC DNA]</scope>
    <source>
        <strain evidence="6 7">TH16</strain>
    </source>
</reference>
<dbReference type="Pfam" id="PF00171">
    <property type="entry name" value="Aldedh"/>
    <property type="match status" value="1"/>
</dbReference>